<dbReference type="PANTHER" id="PTHR24006">
    <property type="entry name" value="UBIQUITIN CARBOXYL-TERMINAL HYDROLASE"/>
    <property type="match status" value="1"/>
</dbReference>
<evidence type="ECO:0000313" key="3">
    <source>
        <dbReference type="RefSeq" id="XP_042566454.1"/>
    </source>
</evidence>
<dbReference type="InterPro" id="IPR028889">
    <property type="entry name" value="USP"/>
</dbReference>
<dbReference type="OrthoDB" id="289038at2759"/>
<name>A0A8M1KXZ1_CLUHA</name>
<dbReference type="Proteomes" id="UP000515152">
    <property type="component" value="Chromosome 18"/>
</dbReference>
<dbReference type="GO" id="GO:0005634">
    <property type="term" value="C:nucleus"/>
    <property type="evidence" value="ECO:0007669"/>
    <property type="project" value="TreeGrafter"/>
</dbReference>
<protein>
    <submittedName>
        <fullName evidence="3">Ubiquitin carboxyl-terminal hydrolase 37-like</fullName>
    </submittedName>
</protein>
<dbReference type="GO" id="GO:0000082">
    <property type="term" value="P:G1/S transition of mitotic cell cycle"/>
    <property type="evidence" value="ECO:0007669"/>
    <property type="project" value="TreeGrafter"/>
</dbReference>
<proteinExistence type="predicted"/>
<dbReference type="Pfam" id="PF00443">
    <property type="entry name" value="UCH"/>
    <property type="match status" value="1"/>
</dbReference>
<evidence type="ECO:0000313" key="2">
    <source>
        <dbReference type="Proteomes" id="UP000515152"/>
    </source>
</evidence>
<organism evidence="2 3">
    <name type="scientific">Clupea harengus</name>
    <name type="common">Atlantic herring</name>
    <dbReference type="NCBI Taxonomy" id="7950"/>
    <lineage>
        <taxon>Eukaryota</taxon>
        <taxon>Metazoa</taxon>
        <taxon>Chordata</taxon>
        <taxon>Craniata</taxon>
        <taxon>Vertebrata</taxon>
        <taxon>Euteleostomi</taxon>
        <taxon>Actinopterygii</taxon>
        <taxon>Neopterygii</taxon>
        <taxon>Teleostei</taxon>
        <taxon>Clupei</taxon>
        <taxon>Clupeiformes</taxon>
        <taxon>Clupeoidei</taxon>
        <taxon>Clupeidae</taxon>
        <taxon>Clupea</taxon>
    </lineage>
</organism>
<sequence length="133" mass="14775">MRFYHSIIHCAELNMGGLTSSPSPCRLPNLGLTCYLNATLQCLFHLQPFCTQLLVQEEVWRMEPEALLLSSFVGLVLLRGSCEMDIKAAVLLELKDQISLHNQEFEGNSQNDAHEFLSECPDAARVIASTGHG</sequence>
<dbReference type="PROSITE" id="PS50235">
    <property type="entry name" value="USP_3"/>
    <property type="match status" value="1"/>
</dbReference>
<dbReference type="GO" id="GO:0016579">
    <property type="term" value="P:protein deubiquitination"/>
    <property type="evidence" value="ECO:0007669"/>
    <property type="project" value="InterPro"/>
</dbReference>
<dbReference type="AlphaFoldDB" id="A0A8M1KXZ1"/>
<dbReference type="InterPro" id="IPR050164">
    <property type="entry name" value="Peptidase_C19"/>
</dbReference>
<keyword evidence="2" id="KW-1185">Reference proteome</keyword>
<dbReference type="RefSeq" id="XP_042566454.1">
    <property type="nucleotide sequence ID" value="XM_042710520.1"/>
</dbReference>
<gene>
    <name evidence="3" type="primary">LOC122133760</name>
</gene>
<dbReference type="GO" id="GO:0005829">
    <property type="term" value="C:cytosol"/>
    <property type="evidence" value="ECO:0007669"/>
    <property type="project" value="TreeGrafter"/>
</dbReference>
<reference evidence="3" key="1">
    <citation type="submission" date="2025-08" db="UniProtKB">
        <authorList>
            <consortium name="RefSeq"/>
        </authorList>
    </citation>
    <scope>IDENTIFICATION</scope>
</reference>
<dbReference type="GO" id="GO:0004843">
    <property type="term" value="F:cysteine-type deubiquitinase activity"/>
    <property type="evidence" value="ECO:0007669"/>
    <property type="project" value="InterPro"/>
</dbReference>
<dbReference type="PANTHER" id="PTHR24006:SF915">
    <property type="entry name" value="UBIQUITIN CARBOXYL-TERMINAL HYDROLASE-RELATED"/>
    <property type="match status" value="1"/>
</dbReference>
<dbReference type="GeneID" id="122133760"/>
<evidence type="ECO:0000259" key="1">
    <source>
        <dbReference type="PROSITE" id="PS50235"/>
    </source>
</evidence>
<accession>A0A8M1KXZ1</accession>
<dbReference type="InterPro" id="IPR001394">
    <property type="entry name" value="Peptidase_C19_UCH"/>
</dbReference>
<dbReference type="KEGG" id="char:122133760"/>
<feature type="domain" description="USP" evidence="1">
    <location>
        <begin position="25"/>
        <end position="133"/>
    </location>
</feature>